<feature type="transmembrane region" description="Helical" evidence="6">
    <location>
        <begin position="180"/>
        <end position="201"/>
    </location>
</feature>
<evidence type="ECO:0000256" key="2">
    <source>
        <dbReference type="ARBA" id="ARBA00022692"/>
    </source>
</evidence>
<geneLocation type="plasmid" evidence="7 8">
    <name>unnamed1</name>
</geneLocation>
<dbReference type="Pfam" id="PF13564">
    <property type="entry name" value="DoxX_2"/>
    <property type="match status" value="1"/>
</dbReference>
<keyword evidence="7" id="KW-0614">Plasmid</keyword>
<organism evidence="7 8">
    <name type="scientific">Streptomyces tendae</name>
    <dbReference type="NCBI Taxonomy" id="1932"/>
    <lineage>
        <taxon>Bacteria</taxon>
        <taxon>Bacillati</taxon>
        <taxon>Actinomycetota</taxon>
        <taxon>Actinomycetes</taxon>
        <taxon>Kitasatosporales</taxon>
        <taxon>Streptomycetaceae</taxon>
        <taxon>Streptomyces</taxon>
    </lineage>
</organism>
<feature type="region of interest" description="Disordered" evidence="5">
    <location>
        <begin position="20"/>
        <end position="55"/>
    </location>
</feature>
<evidence type="ECO:0000313" key="8">
    <source>
        <dbReference type="Proteomes" id="UP000324308"/>
    </source>
</evidence>
<keyword evidence="8" id="KW-1185">Reference proteome</keyword>
<reference evidence="7 8" key="1">
    <citation type="submission" date="2019-09" db="EMBL/GenBank/DDBJ databases">
        <title>Draft genome sequence of the Ebosin-producing strain Streptomyces sp. 139.</title>
        <authorList>
            <person name="Ai L."/>
            <person name="Geng M."/>
            <person name="Ma M."/>
            <person name="Bai L."/>
        </authorList>
    </citation>
    <scope>NUCLEOTIDE SEQUENCE [LARGE SCALE GENOMIC DNA]</scope>
    <source>
        <strain evidence="7 8">139</strain>
        <plasmid evidence="7 8">unnamed1</plasmid>
    </source>
</reference>
<evidence type="ECO:0000256" key="4">
    <source>
        <dbReference type="ARBA" id="ARBA00023136"/>
    </source>
</evidence>
<feature type="transmembrane region" description="Helical" evidence="6">
    <location>
        <begin position="123"/>
        <end position="144"/>
    </location>
</feature>
<keyword evidence="3 6" id="KW-1133">Transmembrane helix</keyword>
<feature type="transmembrane region" description="Helical" evidence="6">
    <location>
        <begin position="82"/>
        <end position="102"/>
    </location>
</feature>
<protein>
    <submittedName>
        <fullName evidence="7">DoxX family protein</fullName>
    </submittedName>
</protein>
<feature type="transmembrane region" description="Helical" evidence="6">
    <location>
        <begin position="150"/>
        <end position="168"/>
    </location>
</feature>
<evidence type="ECO:0000256" key="6">
    <source>
        <dbReference type="SAM" id="Phobius"/>
    </source>
</evidence>
<comment type="subcellular location">
    <subcellularLocation>
        <location evidence="1">Membrane</location>
        <topology evidence="1">Multi-pass membrane protein</topology>
    </subcellularLocation>
</comment>
<keyword evidence="4 6" id="KW-0472">Membrane</keyword>
<sequence length="203" mass="20760">MRTVTPSAPCARTVTPRPAARFHTAGKGFRRSARSGRSGRSRCTPLTTVRGSHHTARPTWANAFTPDAATSAVRLHRQRTTVYIAAVILSVLLALASLAAGAPKAQLKGSVPDELMAKGLSAGLVRLIGVSEVAAGTGLIAGIWWQPLGIAAAAGMLAVMLGAIGYHVKWGDYADAASRGAATAPVLFSLLAVAAGVTLAASQ</sequence>
<dbReference type="EMBL" id="CP043960">
    <property type="protein sequence ID" value="QER90335.1"/>
    <property type="molecule type" value="Genomic_DNA"/>
</dbReference>
<accession>A0ABX6A052</accession>
<proteinExistence type="predicted"/>
<evidence type="ECO:0000313" key="7">
    <source>
        <dbReference type="EMBL" id="QER90335.1"/>
    </source>
</evidence>
<evidence type="ECO:0000256" key="5">
    <source>
        <dbReference type="SAM" id="MobiDB-lite"/>
    </source>
</evidence>
<feature type="compositionally biased region" description="Basic residues" evidence="5">
    <location>
        <begin position="28"/>
        <end position="40"/>
    </location>
</feature>
<dbReference type="Proteomes" id="UP000324308">
    <property type="component" value="Plasmid unnamed1"/>
</dbReference>
<gene>
    <name evidence="7" type="ORF">F3L20_32010</name>
</gene>
<keyword evidence="2 6" id="KW-0812">Transmembrane</keyword>
<dbReference type="InterPro" id="IPR032808">
    <property type="entry name" value="DoxX"/>
</dbReference>
<name>A0ABX6A052_STRTE</name>
<evidence type="ECO:0000256" key="1">
    <source>
        <dbReference type="ARBA" id="ARBA00004141"/>
    </source>
</evidence>
<evidence type="ECO:0000256" key="3">
    <source>
        <dbReference type="ARBA" id="ARBA00022989"/>
    </source>
</evidence>